<feature type="compositionally biased region" description="Pro residues" evidence="1">
    <location>
        <begin position="374"/>
        <end position="385"/>
    </location>
</feature>
<feature type="compositionally biased region" description="Low complexity" evidence="1">
    <location>
        <begin position="364"/>
        <end position="373"/>
    </location>
</feature>
<feature type="compositionally biased region" description="Polar residues" evidence="1">
    <location>
        <begin position="350"/>
        <end position="360"/>
    </location>
</feature>
<reference evidence="2 3" key="1">
    <citation type="submission" date="2023-02" db="EMBL/GenBank/DDBJ databases">
        <title>LHISI_Scaffold_Assembly.</title>
        <authorList>
            <person name="Stuart O.P."/>
            <person name="Cleave R."/>
            <person name="Magrath M.J.L."/>
            <person name="Mikheyev A.S."/>
        </authorList>
    </citation>
    <scope>NUCLEOTIDE SEQUENCE [LARGE SCALE GENOMIC DNA]</scope>
    <source>
        <strain evidence="2">Daus_M_001</strain>
        <tissue evidence="2">Leg muscle</tissue>
    </source>
</reference>
<name>A0ABQ9HIP6_9NEOP</name>
<proteinExistence type="predicted"/>
<organism evidence="2 3">
    <name type="scientific">Dryococelus australis</name>
    <dbReference type="NCBI Taxonomy" id="614101"/>
    <lineage>
        <taxon>Eukaryota</taxon>
        <taxon>Metazoa</taxon>
        <taxon>Ecdysozoa</taxon>
        <taxon>Arthropoda</taxon>
        <taxon>Hexapoda</taxon>
        <taxon>Insecta</taxon>
        <taxon>Pterygota</taxon>
        <taxon>Neoptera</taxon>
        <taxon>Polyneoptera</taxon>
        <taxon>Phasmatodea</taxon>
        <taxon>Verophasmatodea</taxon>
        <taxon>Anareolatae</taxon>
        <taxon>Phasmatidae</taxon>
        <taxon>Eurycanthinae</taxon>
        <taxon>Dryococelus</taxon>
    </lineage>
</organism>
<evidence type="ECO:0000313" key="3">
    <source>
        <dbReference type="Proteomes" id="UP001159363"/>
    </source>
</evidence>
<dbReference type="EMBL" id="JARBHB010000005">
    <property type="protein sequence ID" value="KAJ8884016.1"/>
    <property type="molecule type" value="Genomic_DNA"/>
</dbReference>
<evidence type="ECO:0000313" key="2">
    <source>
        <dbReference type="EMBL" id="KAJ8884016.1"/>
    </source>
</evidence>
<comment type="caution">
    <text evidence="2">The sequence shown here is derived from an EMBL/GenBank/DDBJ whole genome shotgun (WGS) entry which is preliminary data.</text>
</comment>
<protein>
    <submittedName>
        <fullName evidence="2">Uncharacterized protein</fullName>
    </submittedName>
</protein>
<evidence type="ECO:0000256" key="1">
    <source>
        <dbReference type="SAM" id="MobiDB-lite"/>
    </source>
</evidence>
<gene>
    <name evidence="2" type="ORF">PR048_015873</name>
</gene>
<keyword evidence="3" id="KW-1185">Reference proteome</keyword>
<accession>A0ABQ9HIP6</accession>
<feature type="region of interest" description="Disordered" evidence="1">
    <location>
        <begin position="350"/>
        <end position="398"/>
    </location>
</feature>
<dbReference type="Proteomes" id="UP001159363">
    <property type="component" value="Chromosome 4"/>
</dbReference>
<sequence length="442" mass="47389">MCSECRRKAGRYEALIGARCSKIEFSFRQVADRKTPQQFKRPACRGDETSGEIALCPQYTRPVARPLLTYECGCYMGMCQGELQAAEQRGSRVRCARKKCRHRGMAKGDSRMRGAVSYPPAPPLPPACVGPDMARLCRHKPCLHAPPPPFCTHTGLGQHPLAGPAPNRPSRRASQRPAARYLVIPLREKILSCAAGLCRGLPAPLADDALSRARAAMAVDIAAGASAEQNRPCTGCPRCRGDVVVRLLASHLCGLGLFLAGSPRNFACGNRAGRCRWPAGFLGDLSFSLPFHSGASPYSPCYTRVGSRDLDVKSRAVQEITANWIEIAESCSEVDTRVLLTVSLLKDKTQTASECGQESPPTKPSNSYPSASQSPPPPPSPPHPTPHTCRHRNQGPLGVNGVNVVDGVKWVNGVDGVDRVKCVDGVNGVNEVDGVDGVSLVI</sequence>